<dbReference type="InterPro" id="IPR050367">
    <property type="entry name" value="APC_superfamily"/>
</dbReference>
<keyword evidence="5 6" id="KW-0472">Membrane</keyword>
<feature type="transmembrane region" description="Helical" evidence="6">
    <location>
        <begin position="63"/>
        <end position="89"/>
    </location>
</feature>
<evidence type="ECO:0000256" key="6">
    <source>
        <dbReference type="SAM" id="Phobius"/>
    </source>
</evidence>
<evidence type="ECO:0000313" key="9">
    <source>
        <dbReference type="Proteomes" id="UP000324233"/>
    </source>
</evidence>
<sequence length="880" mass="95978">MSAGDNPAQRPRRGPTPSQVLVVTSVMFTFISYWRTAAIVLCDLASTAYYIGGIVESQIGKAAPWFILAVMLFSYAVRSVYIESCAMFVRGGVYRIVKEAMGGKLARLAVSALLFDYILTGPISGVTAGQYFIGLVNELLHLGPGSALMAWQNYISAGIAILITAYFWRVNTRGIHESSDQALRIMGATTVMAVIMIAWCLVTLVMQPEKRHLPPITPDLSKKVDAEGKAIPDPFGKQVDPLGIVGETKVGEQLRPAEIAGNWWGLIGMFGIMVSFGHSILAMSGEETLAQVYREVESPKLTNFKRAAFIVFLYSMLLTTLISFFAVMIIPDDVRMSQYSGNLIGGLAMSVVGPQWAKLLLNILVVLVGSLILSGAVNTAIVGSNGVLNRVSEDGVLPDWFLKPHPKFGTSSRLINLVVILQVVTIVLSRGDVLALGEAYAFGVVWSFVFMSMSMLVLRFKRPGHREYEVPLNFTVGKYDVPLGMTLIFLVLALCAITNLLTKEVATITGILFTAAFYAVFWVSERLHRRRQGHGEHEHLEQFNQSEADQLSVESLDLTHPYRKLVAIRSPHNLGMLEQCLSETDPETTDVVVMTAVVLPKGSSDFQPTITDYDRQLLTAVVNLAEHVGKPVKPLIVPTNEPFYALAQTARTIGAQELIMGLSNKFPPEDQLDQVALYWINSCGKKPDPLSIRVLGGNRDVRLDIAGGSQIPKPGAAAADVARQLLELRKSWHGVERLLMAYDGSPLSADFLDTVMSFLDPAIGVTLINVAEGQDGRDDAPEAVADEARRVVERGIERARELGRKVDSRVVSGEPGPQIVRAAVDGKFDAIFMSLRGVYRRGDTTAFASNTRYVLEHAPCRVILGFAPKSIPAGNGPSEG</sequence>
<keyword evidence="3 6" id="KW-0812">Transmembrane</keyword>
<organism evidence="8 9">
    <name type="scientific">Aquisphaera giovannonii</name>
    <dbReference type="NCBI Taxonomy" id="406548"/>
    <lineage>
        <taxon>Bacteria</taxon>
        <taxon>Pseudomonadati</taxon>
        <taxon>Planctomycetota</taxon>
        <taxon>Planctomycetia</taxon>
        <taxon>Isosphaerales</taxon>
        <taxon>Isosphaeraceae</taxon>
        <taxon>Aquisphaera</taxon>
    </lineage>
</organism>
<feature type="transmembrane region" description="Helical" evidence="6">
    <location>
        <begin position="359"/>
        <end position="382"/>
    </location>
</feature>
<dbReference type="PANTHER" id="PTHR42770:SF7">
    <property type="entry name" value="MEMBRANE PROTEIN"/>
    <property type="match status" value="1"/>
</dbReference>
<evidence type="ECO:0000256" key="4">
    <source>
        <dbReference type="ARBA" id="ARBA00022989"/>
    </source>
</evidence>
<protein>
    <submittedName>
        <fullName evidence="8">Universal stress protein family protein</fullName>
    </submittedName>
</protein>
<feature type="transmembrane region" description="Helical" evidence="6">
    <location>
        <begin position="479"/>
        <end position="499"/>
    </location>
</feature>
<feature type="transmembrane region" description="Helical" evidence="6">
    <location>
        <begin position="306"/>
        <end position="330"/>
    </location>
</feature>
<dbReference type="InterPro" id="IPR006016">
    <property type="entry name" value="UspA"/>
</dbReference>
<keyword evidence="9" id="KW-1185">Reference proteome</keyword>
<dbReference type="Pfam" id="PF00582">
    <property type="entry name" value="Usp"/>
    <property type="match status" value="1"/>
</dbReference>
<dbReference type="GO" id="GO:0022857">
    <property type="term" value="F:transmembrane transporter activity"/>
    <property type="evidence" value="ECO:0007669"/>
    <property type="project" value="InterPro"/>
</dbReference>
<dbReference type="SUPFAM" id="SSF52402">
    <property type="entry name" value="Adenine nucleotide alpha hydrolases-like"/>
    <property type="match status" value="1"/>
</dbReference>
<comment type="subcellular location">
    <subcellularLocation>
        <location evidence="1">Cell membrane</location>
        <topology evidence="1">Multi-pass membrane protein</topology>
    </subcellularLocation>
</comment>
<feature type="transmembrane region" description="Helical" evidence="6">
    <location>
        <begin position="505"/>
        <end position="523"/>
    </location>
</feature>
<keyword evidence="4 6" id="KW-1133">Transmembrane helix</keyword>
<feature type="transmembrane region" description="Helical" evidence="6">
    <location>
        <begin position="439"/>
        <end position="458"/>
    </location>
</feature>
<accession>A0A5B9W4U7</accession>
<dbReference type="EMBL" id="CP042997">
    <property type="protein sequence ID" value="QEH35602.1"/>
    <property type="molecule type" value="Genomic_DNA"/>
</dbReference>
<dbReference type="GO" id="GO:0005886">
    <property type="term" value="C:plasma membrane"/>
    <property type="evidence" value="ECO:0007669"/>
    <property type="project" value="UniProtKB-SubCell"/>
</dbReference>
<dbReference type="RefSeq" id="WP_148595383.1">
    <property type="nucleotide sequence ID" value="NZ_CP042997.1"/>
</dbReference>
<feature type="transmembrane region" description="Helical" evidence="6">
    <location>
        <begin position="414"/>
        <end position="433"/>
    </location>
</feature>
<feature type="domain" description="UspA" evidence="7">
    <location>
        <begin position="736"/>
        <end position="863"/>
    </location>
</feature>
<evidence type="ECO:0000256" key="3">
    <source>
        <dbReference type="ARBA" id="ARBA00022692"/>
    </source>
</evidence>
<dbReference type="Gene3D" id="3.40.50.620">
    <property type="entry name" value="HUPs"/>
    <property type="match status" value="1"/>
</dbReference>
<keyword evidence="2" id="KW-1003">Cell membrane</keyword>
<evidence type="ECO:0000256" key="2">
    <source>
        <dbReference type="ARBA" id="ARBA00022475"/>
    </source>
</evidence>
<feature type="transmembrane region" description="Helical" evidence="6">
    <location>
        <begin position="182"/>
        <end position="206"/>
    </location>
</feature>
<evidence type="ECO:0000259" key="7">
    <source>
        <dbReference type="Pfam" id="PF00582"/>
    </source>
</evidence>
<feature type="transmembrane region" description="Helical" evidence="6">
    <location>
        <begin position="110"/>
        <end position="133"/>
    </location>
</feature>
<dbReference type="KEGG" id="agv:OJF2_41550"/>
<dbReference type="InterPro" id="IPR014729">
    <property type="entry name" value="Rossmann-like_a/b/a_fold"/>
</dbReference>
<gene>
    <name evidence="8" type="ORF">OJF2_41550</name>
</gene>
<feature type="transmembrane region" description="Helical" evidence="6">
    <location>
        <begin position="153"/>
        <end position="170"/>
    </location>
</feature>
<evidence type="ECO:0000256" key="5">
    <source>
        <dbReference type="ARBA" id="ARBA00023136"/>
    </source>
</evidence>
<proteinExistence type="predicted"/>
<dbReference type="CDD" id="cd00293">
    <property type="entry name" value="USP-like"/>
    <property type="match status" value="1"/>
</dbReference>
<dbReference type="InterPro" id="IPR002293">
    <property type="entry name" value="AA/rel_permease1"/>
</dbReference>
<dbReference type="PANTHER" id="PTHR42770">
    <property type="entry name" value="AMINO ACID TRANSPORTER-RELATED"/>
    <property type="match status" value="1"/>
</dbReference>
<feature type="transmembrane region" description="Helical" evidence="6">
    <location>
        <begin position="20"/>
        <end position="51"/>
    </location>
</feature>
<dbReference type="Gene3D" id="1.20.1740.10">
    <property type="entry name" value="Amino acid/polyamine transporter I"/>
    <property type="match status" value="1"/>
</dbReference>
<reference evidence="8 9" key="1">
    <citation type="submission" date="2019-08" db="EMBL/GenBank/DDBJ databases">
        <title>Deep-cultivation of Planctomycetes and their phenomic and genomic characterization uncovers novel biology.</title>
        <authorList>
            <person name="Wiegand S."/>
            <person name="Jogler M."/>
            <person name="Boedeker C."/>
            <person name="Pinto D."/>
            <person name="Vollmers J."/>
            <person name="Rivas-Marin E."/>
            <person name="Kohn T."/>
            <person name="Peeters S.H."/>
            <person name="Heuer A."/>
            <person name="Rast P."/>
            <person name="Oberbeckmann S."/>
            <person name="Bunk B."/>
            <person name="Jeske O."/>
            <person name="Meyerdierks A."/>
            <person name="Storesund J.E."/>
            <person name="Kallscheuer N."/>
            <person name="Luecker S."/>
            <person name="Lage O.M."/>
            <person name="Pohl T."/>
            <person name="Merkel B.J."/>
            <person name="Hornburger P."/>
            <person name="Mueller R.-W."/>
            <person name="Bruemmer F."/>
            <person name="Labrenz M."/>
            <person name="Spormann A.M."/>
            <person name="Op den Camp H."/>
            <person name="Overmann J."/>
            <person name="Amann R."/>
            <person name="Jetten M.S.M."/>
            <person name="Mascher T."/>
            <person name="Medema M.H."/>
            <person name="Devos D.P."/>
            <person name="Kaster A.-K."/>
            <person name="Ovreas L."/>
            <person name="Rohde M."/>
            <person name="Galperin M.Y."/>
            <person name="Jogler C."/>
        </authorList>
    </citation>
    <scope>NUCLEOTIDE SEQUENCE [LARGE SCALE GENOMIC DNA]</scope>
    <source>
        <strain evidence="8 9">OJF2</strain>
    </source>
</reference>
<dbReference type="AlphaFoldDB" id="A0A5B9W4U7"/>
<evidence type="ECO:0000313" key="8">
    <source>
        <dbReference type="EMBL" id="QEH35602.1"/>
    </source>
</evidence>
<feature type="transmembrane region" description="Helical" evidence="6">
    <location>
        <begin position="263"/>
        <end position="285"/>
    </location>
</feature>
<evidence type="ECO:0000256" key="1">
    <source>
        <dbReference type="ARBA" id="ARBA00004651"/>
    </source>
</evidence>
<dbReference type="Proteomes" id="UP000324233">
    <property type="component" value="Chromosome"/>
</dbReference>
<dbReference type="OrthoDB" id="6368426at2"/>
<dbReference type="Pfam" id="PF13520">
    <property type="entry name" value="AA_permease_2"/>
    <property type="match status" value="1"/>
</dbReference>
<name>A0A5B9W4U7_9BACT</name>